<feature type="domain" description="HTH araC/xylS-type" evidence="4">
    <location>
        <begin position="188"/>
        <end position="290"/>
    </location>
</feature>
<dbReference type="SUPFAM" id="SSF46689">
    <property type="entry name" value="Homeodomain-like"/>
    <property type="match status" value="2"/>
</dbReference>
<evidence type="ECO:0000313" key="6">
    <source>
        <dbReference type="Proteomes" id="UP000464314"/>
    </source>
</evidence>
<dbReference type="InterPro" id="IPR009057">
    <property type="entry name" value="Homeodomain-like_sf"/>
</dbReference>
<evidence type="ECO:0000259" key="4">
    <source>
        <dbReference type="PROSITE" id="PS01124"/>
    </source>
</evidence>
<dbReference type="PROSITE" id="PS01124">
    <property type="entry name" value="HTH_ARAC_FAMILY_2"/>
    <property type="match status" value="1"/>
</dbReference>
<protein>
    <submittedName>
        <fullName evidence="5">Helix-turn-helix domain-containing protein</fullName>
    </submittedName>
</protein>
<dbReference type="GO" id="GO:0043565">
    <property type="term" value="F:sequence-specific DNA binding"/>
    <property type="evidence" value="ECO:0007669"/>
    <property type="project" value="InterPro"/>
</dbReference>
<accession>A0A6P1TJ35</accession>
<dbReference type="InterPro" id="IPR018060">
    <property type="entry name" value="HTH_AraC"/>
</dbReference>
<dbReference type="AlphaFoldDB" id="A0A6P1TJ35"/>
<dbReference type="Pfam" id="PF12833">
    <property type="entry name" value="HTH_18"/>
    <property type="match status" value="1"/>
</dbReference>
<dbReference type="PANTHER" id="PTHR43280:SF28">
    <property type="entry name" value="HTH-TYPE TRANSCRIPTIONAL ACTIVATOR RHAS"/>
    <property type="match status" value="1"/>
</dbReference>
<sequence>MGCNMKDYLERISLTLSENSIRLIETASQTAKNNYLYIQEAGYFQTRYPYFTERQNLNSFLLVYTLSGNGRLLYEEKEYILGKGTVFLLNCMNHHYYESSKDEPWEILWIHFNGFNASVFYEELTKYGFGLINLTDTFMLESTLRRIISLHQRKDVHRELITNHLIVSLLTELVLLSMPKDYFSYNIPKYINLIKNKINREYINPIRLDDLALEFNISKFHMSKEFKKYTGITINEYLIDRRISHAKELLKYSELAVSEIAYHCGINNVSHFINLFKEREGVTPNVFRREWT</sequence>
<dbReference type="InterPro" id="IPR003313">
    <property type="entry name" value="AraC-bd"/>
</dbReference>
<keyword evidence="1" id="KW-0805">Transcription regulation</keyword>
<dbReference type="PRINTS" id="PR00032">
    <property type="entry name" value="HTHARAC"/>
</dbReference>
<dbReference type="SUPFAM" id="SSF51215">
    <property type="entry name" value="Regulatory protein AraC"/>
    <property type="match status" value="1"/>
</dbReference>
<dbReference type="Gene3D" id="1.10.10.60">
    <property type="entry name" value="Homeodomain-like"/>
    <property type="match status" value="2"/>
</dbReference>
<dbReference type="InterPro" id="IPR037923">
    <property type="entry name" value="HTH-like"/>
</dbReference>
<evidence type="ECO:0000256" key="2">
    <source>
        <dbReference type="ARBA" id="ARBA00023125"/>
    </source>
</evidence>
<dbReference type="SMART" id="SM00342">
    <property type="entry name" value="HTH_ARAC"/>
    <property type="match status" value="1"/>
</dbReference>
<dbReference type="PANTHER" id="PTHR43280">
    <property type="entry name" value="ARAC-FAMILY TRANSCRIPTIONAL REGULATOR"/>
    <property type="match status" value="1"/>
</dbReference>
<evidence type="ECO:0000256" key="3">
    <source>
        <dbReference type="ARBA" id="ARBA00023163"/>
    </source>
</evidence>
<keyword evidence="6" id="KW-1185">Reference proteome</keyword>
<keyword evidence="2" id="KW-0238">DNA-binding</keyword>
<dbReference type="EMBL" id="CP048000">
    <property type="protein sequence ID" value="QHQ61210.1"/>
    <property type="molecule type" value="Genomic_DNA"/>
</dbReference>
<dbReference type="Proteomes" id="UP000464314">
    <property type="component" value="Chromosome"/>
</dbReference>
<keyword evidence="3" id="KW-0804">Transcription</keyword>
<dbReference type="InterPro" id="IPR018062">
    <property type="entry name" value="HTH_AraC-typ_CS"/>
</dbReference>
<dbReference type="Gene3D" id="2.60.120.280">
    <property type="entry name" value="Regulatory protein AraC"/>
    <property type="match status" value="1"/>
</dbReference>
<dbReference type="Pfam" id="PF02311">
    <property type="entry name" value="AraC_binding"/>
    <property type="match status" value="1"/>
</dbReference>
<organism evidence="5 6">
    <name type="scientific">Anaerocolumna sedimenticola</name>
    <dbReference type="NCBI Taxonomy" id="2696063"/>
    <lineage>
        <taxon>Bacteria</taxon>
        <taxon>Bacillati</taxon>
        <taxon>Bacillota</taxon>
        <taxon>Clostridia</taxon>
        <taxon>Lachnospirales</taxon>
        <taxon>Lachnospiraceae</taxon>
        <taxon>Anaerocolumna</taxon>
    </lineage>
</organism>
<dbReference type="KEGG" id="anr:Ana3638_10870"/>
<reference evidence="5 6" key="1">
    <citation type="submission" date="2020-01" db="EMBL/GenBank/DDBJ databases">
        <title>Genome analysis of Anaerocolumna sp. CBA3638.</title>
        <authorList>
            <person name="Kim J."/>
            <person name="Roh S.W."/>
        </authorList>
    </citation>
    <scope>NUCLEOTIDE SEQUENCE [LARGE SCALE GENOMIC DNA]</scope>
    <source>
        <strain evidence="5 6">CBA3638</strain>
    </source>
</reference>
<dbReference type="CDD" id="cd06986">
    <property type="entry name" value="cupin_MmsR-like_N"/>
    <property type="match status" value="1"/>
</dbReference>
<evidence type="ECO:0000256" key="1">
    <source>
        <dbReference type="ARBA" id="ARBA00023015"/>
    </source>
</evidence>
<name>A0A6P1TJ35_9FIRM</name>
<evidence type="ECO:0000313" key="5">
    <source>
        <dbReference type="EMBL" id="QHQ61210.1"/>
    </source>
</evidence>
<proteinExistence type="predicted"/>
<dbReference type="PROSITE" id="PS00041">
    <property type="entry name" value="HTH_ARAC_FAMILY_1"/>
    <property type="match status" value="1"/>
</dbReference>
<dbReference type="GO" id="GO:0003700">
    <property type="term" value="F:DNA-binding transcription factor activity"/>
    <property type="evidence" value="ECO:0007669"/>
    <property type="project" value="InterPro"/>
</dbReference>
<dbReference type="InterPro" id="IPR020449">
    <property type="entry name" value="Tscrpt_reg_AraC-type_HTH"/>
</dbReference>
<gene>
    <name evidence="5" type="ORF">Ana3638_10870</name>
</gene>